<dbReference type="RefSeq" id="WP_350342335.1">
    <property type="nucleotide sequence ID" value="NZ_CP158367.1"/>
</dbReference>
<dbReference type="SUPFAM" id="SSF53041">
    <property type="entry name" value="Resolvase-like"/>
    <property type="match status" value="1"/>
</dbReference>
<dbReference type="InterPro" id="IPR036162">
    <property type="entry name" value="Resolvase-like_N_sf"/>
</dbReference>
<keyword evidence="1" id="KW-0175">Coiled coil</keyword>
<dbReference type="InterPro" id="IPR011109">
    <property type="entry name" value="DNA_bind_recombinase_dom"/>
</dbReference>
<feature type="domain" description="Resolvase/invertase-type recombinase catalytic" evidence="2">
    <location>
        <begin position="48"/>
        <end position="196"/>
    </location>
</feature>
<feature type="coiled-coil region" evidence="1">
    <location>
        <begin position="450"/>
        <end position="477"/>
    </location>
</feature>
<dbReference type="PANTHER" id="PTHR30461:SF23">
    <property type="entry name" value="DNA RECOMBINASE-RELATED"/>
    <property type="match status" value="1"/>
</dbReference>
<dbReference type="Pfam" id="PF00239">
    <property type="entry name" value="Resolvase"/>
    <property type="match status" value="1"/>
</dbReference>
<protein>
    <submittedName>
        <fullName evidence="4">Recombinase family protein</fullName>
    </submittedName>
</protein>
<reference evidence="4" key="1">
    <citation type="journal article" date="2013" name="Extremophiles">
        <title>Proteinivorax tanatarense gen. nov., sp. nov., an anaerobic, haloalkaliphilic, proteolytic bacterium isolated from a decaying algal bloom, and proposal of Proteinivoraceae fam. nov.</title>
        <authorList>
            <person name="Kevbrin V."/>
            <person name="Boltyanskaya Y."/>
            <person name="Zhilina T."/>
            <person name="Kolganova T."/>
            <person name="Lavrentjeva E."/>
            <person name="Kuznetsov B."/>
        </authorList>
    </citation>
    <scope>NUCLEOTIDE SEQUENCE</scope>
    <source>
        <strain evidence="4">Z-910T</strain>
    </source>
</reference>
<evidence type="ECO:0000313" key="4">
    <source>
        <dbReference type="EMBL" id="XBX73573.1"/>
    </source>
</evidence>
<dbReference type="PROSITE" id="PS51737">
    <property type="entry name" value="RECOMBINASE_DNA_BIND"/>
    <property type="match status" value="1"/>
</dbReference>
<dbReference type="InterPro" id="IPR038109">
    <property type="entry name" value="DNA_bind_recomb_sf"/>
</dbReference>
<proteinExistence type="predicted"/>
<reference evidence="4" key="2">
    <citation type="submission" date="2024-06" db="EMBL/GenBank/DDBJ databases">
        <authorList>
            <person name="Petrova K.O."/>
            <person name="Toshchakov S.V."/>
            <person name="Boltjanskaja Y.V."/>
            <person name="Kevbrin V."/>
        </authorList>
    </citation>
    <scope>NUCLEOTIDE SEQUENCE</scope>
    <source>
        <strain evidence="4">Z-910T</strain>
    </source>
</reference>
<dbReference type="Pfam" id="PF13408">
    <property type="entry name" value="Zn_ribbon_recom"/>
    <property type="match status" value="1"/>
</dbReference>
<dbReference type="Pfam" id="PF07508">
    <property type="entry name" value="Recombinase"/>
    <property type="match status" value="1"/>
</dbReference>
<dbReference type="InterPro" id="IPR025827">
    <property type="entry name" value="Zn_ribbon_recom_dom"/>
</dbReference>
<dbReference type="InterPro" id="IPR006119">
    <property type="entry name" value="Resolv_N"/>
</dbReference>
<dbReference type="AlphaFoldDB" id="A0AAU7VHH2"/>
<dbReference type="EMBL" id="CP158367">
    <property type="protein sequence ID" value="XBX73573.1"/>
    <property type="molecule type" value="Genomic_DNA"/>
</dbReference>
<evidence type="ECO:0000259" key="3">
    <source>
        <dbReference type="PROSITE" id="PS51737"/>
    </source>
</evidence>
<dbReference type="Gene3D" id="3.90.1750.20">
    <property type="entry name" value="Putative Large Serine Recombinase, Chain B, Domain 2"/>
    <property type="match status" value="1"/>
</dbReference>
<dbReference type="InterPro" id="IPR050639">
    <property type="entry name" value="SSR_resolvase"/>
</dbReference>
<sequence length="550" mass="63376">MQKPLLSDSKVGFLDSKITAGGEMPSFDRNLSIDYGTEEKASKPKKIKAACYCRVSSMTDMQEDSLENQTKYFTNYIRSNPNYHFVGVYSDRGKTGTKIDGRTGFSKLIRDCLEGKIDLVLCKSISRFARSVTDSLDTVRQLKEKGVRLIFEKENIDTEDMKSEFIMTLLSAVAQEESRSISENVTWSFAKRFAQGQANFIRILGYTRDENKNWLINETEAAVVREAFKECLNGKNPSKIAKSFIKKGYKKANGRTDWSALAVRSILKNERYTGDVLCQKTYTEDYLSHKGIKNDGAKNQYLIEDHHPPIIDRKTFQRAQEELLKRSHNKKANNKRKITYPLSKRLKCENCGSNLQRYYCKGVVTWRCGKSVKSKSLCNLQGIKEGPIKKAIIEAFTKKYKLGSASKVNQKVVDLIKELEKITPSADFEYNQLKIDLQRILFEENMALINGENEDKLAKLEFKRKSLEQKIEDKERWWDLVEGDYNYRKKALKTLKDLLAMKRPFKRLKEASDDVEFLRAWVLNVKVISPTLFKINWITGNQTEIKLKGD</sequence>
<dbReference type="GO" id="GO:0003677">
    <property type="term" value="F:DNA binding"/>
    <property type="evidence" value="ECO:0007669"/>
    <property type="project" value="InterPro"/>
</dbReference>
<organism evidence="4">
    <name type="scientific">Proteinivorax tanatarense</name>
    <dbReference type="NCBI Taxonomy" id="1260629"/>
    <lineage>
        <taxon>Bacteria</taxon>
        <taxon>Bacillati</taxon>
        <taxon>Bacillota</taxon>
        <taxon>Clostridia</taxon>
        <taxon>Eubacteriales</taxon>
        <taxon>Proteinivoracaceae</taxon>
        <taxon>Proteinivorax</taxon>
    </lineage>
</organism>
<name>A0AAU7VHH2_9FIRM</name>
<accession>A0AAU7VHH2</accession>
<dbReference type="CDD" id="cd00338">
    <property type="entry name" value="Ser_Recombinase"/>
    <property type="match status" value="1"/>
</dbReference>
<gene>
    <name evidence="4" type="ORF">PRVXT_001563</name>
</gene>
<feature type="domain" description="Recombinase" evidence="3">
    <location>
        <begin position="203"/>
        <end position="329"/>
    </location>
</feature>
<dbReference type="PANTHER" id="PTHR30461">
    <property type="entry name" value="DNA-INVERTASE FROM LAMBDOID PROPHAGE"/>
    <property type="match status" value="1"/>
</dbReference>
<dbReference type="PROSITE" id="PS51736">
    <property type="entry name" value="RECOMBINASES_3"/>
    <property type="match status" value="1"/>
</dbReference>
<dbReference type="Gene3D" id="3.40.50.1390">
    <property type="entry name" value="Resolvase, N-terminal catalytic domain"/>
    <property type="match status" value="1"/>
</dbReference>
<dbReference type="SMART" id="SM00857">
    <property type="entry name" value="Resolvase"/>
    <property type="match status" value="1"/>
</dbReference>
<evidence type="ECO:0000256" key="1">
    <source>
        <dbReference type="SAM" id="Coils"/>
    </source>
</evidence>
<dbReference type="GO" id="GO:0000150">
    <property type="term" value="F:DNA strand exchange activity"/>
    <property type="evidence" value="ECO:0007669"/>
    <property type="project" value="InterPro"/>
</dbReference>
<evidence type="ECO:0000259" key="2">
    <source>
        <dbReference type="PROSITE" id="PS51736"/>
    </source>
</evidence>